<dbReference type="InterPro" id="IPR008984">
    <property type="entry name" value="SMAD_FHA_dom_sf"/>
</dbReference>
<organism evidence="2 3">
    <name type="scientific">Fusibacillus kribbianus</name>
    <dbReference type="NCBI Taxonomy" id="3044208"/>
    <lineage>
        <taxon>Bacteria</taxon>
        <taxon>Bacillati</taxon>
        <taxon>Bacillota</taxon>
        <taxon>Clostridia</taxon>
        <taxon>Lachnospirales</taxon>
        <taxon>Lachnospiraceae</taxon>
        <taxon>Fusibacillus</taxon>
    </lineage>
</organism>
<gene>
    <name evidence="2" type="ORF">QJ036_01405</name>
</gene>
<feature type="domain" description="FHA" evidence="1">
    <location>
        <begin position="96"/>
        <end position="161"/>
    </location>
</feature>
<evidence type="ECO:0000259" key="1">
    <source>
        <dbReference type="Pfam" id="PF00498"/>
    </source>
</evidence>
<dbReference type="Pfam" id="PF00498">
    <property type="entry name" value="FHA"/>
    <property type="match status" value="1"/>
</dbReference>
<dbReference type="AlphaFoldDB" id="A0AAP4EW66"/>
<dbReference type="SUPFAM" id="SSF49879">
    <property type="entry name" value="SMAD/FHA domain"/>
    <property type="match status" value="1"/>
</dbReference>
<protein>
    <submittedName>
        <fullName evidence="2">FHA domain-containing protein</fullName>
    </submittedName>
</protein>
<accession>A0AAP4EW66</accession>
<sequence length="179" mass="20768">MKIARCHAGHFYDSEKYKECPFCRQEPRTKNPAVRTDMSSYTRWEEAARAADENRTVMDSESEGLLTHMYVTGWLVCVEGPEQGRDYRLRYGFNQIGRSHRMDVCIFEDDGITRGVHCSVVYEKRKNQFLLVPGQGTLTWKDGVLVDQPAELLTGDRFKIGETVLEFIAFCRDDVKWEK</sequence>
<dbReference type="CDD" id="cd00060">
    <property type="entry name" value="FHA"/>
    <property type="match status" value="1"/>
</dbReference>
<dbReference type="Gene3D" id="2.60.200.20">
    <property type="match status" value="1"/>
</dbReference>
<reference evidence="2 3" key="1">
    <citation type="submission" date="2023-05" db="EMBL/GenBank/DDBJ databases">
        <title>[ruminococcus] sp. nov., isolated from a pig farm feces dump.</title>
        <authorList>
            <person name="Chang Y.-H."/>
        </authorList>
    </citation>
    <scope>NUCLEOTIDE SEQUENCE [LARGE SCALE GENOMIC DNA]</scope>
    <source>
        <strain evidence="2 3">YH-rum2234</strain>
    </source>
</reference>
<proteinExistence type="predicted"/>
<dbReference type="EMBL" id="JASGBQ010000001">
    <property type="protein sequence ID" value="MDI9241134.1"/>
    <property type="molecule type" value="Genomic_DNA"/>
</dbReference>
<evidence type="ECO:0000313" key="3">
    <source>
        <dbReference type="Proteomes" id="UP001300383"/>
    </source>
</evidence>
<dbReference type="Proteomes" id="UP001300383">
    <property type="component" value="Unassembled WGS sequence"/>
</dbReference>
<name>A0AAP4EW66_9FIRM</name>
<comment type="caution">
    <text evidence="2">The sequence shown here is derived from an EMBL/GenBank/DDBJ whole genome shotgun (WGS) entry which is preliminary data.</text>
</comment>
<evidence type="ECO:0000313" key="2">
    <source>
        <dbReference type="EMBL" id="MDI9241134.1"/>
    </source>
</evidence>
<dbReference type="InterPro" id="IPR000253">
    <property type="entry name" value="FHA_dom"/>
</dbReference>
<dbReference type="RefSeq" id="WP_283229636.1">
    <property type="nucleotide sequence ID" value="NZ_JASGBQ010000001.1"/>
</dbReference>
<keyword evidence="3" id="KW-1185">Reference proteome</keyword>